<dbReference type="Pfam" id="PF00356">
    <property type="entry name" value="LacI"/>
    <property type="match status" value="1"/>
</dbReference>
<evidence type="ECO:0000256" key="1">
    <source>
        <dbReference type="ARBA" id="ARBA00023015"/>
    </source>
</evidence>
<sequence length="339" mass="36140">MPHAADSGRPTMRDVAREAGVSQSLVSIIFRGAPGASDATRRRVQEVADRLGYVRDESARSLRSARSTNIGVVFQTRQPFHSEMLDGLYTATVGMPNRLILSAVSEARDEAVAIRDLVSYRCGALVLLGPRMPEEELIELGGTIPVVSVARRCPSAGVDWVVSDDAQGMGLALDHLVRLGHRHITFLSAPVSPGGREREHAFQDAAETRGLTDEVIIARGGMTEAEGVEAAERILSLPELPSAVIAFNDRCALGVLDVLVRAGVDVPGEVSLIGFDDSQIASRKPILLTSVRQDPMSLARFAAERAVQRMSPEGPASEPRGTILPVTLTIRATTGPAAG</sequence>
<dbReference type="CDD" id="cd01392">
    <property type="entry name" value="HTH_LacI"/>
    <property type="match status" value="1"/>
</dbReference>
<evidence type="ECO:0000259" key="4">
    <source>
        <dbReference type="PROSITE" id="PS50932"/>
    </source>
</evidence>
<dbReference type="AlphaFoldDB" id="A0A344UY02"/>
<organism evidence="5 6">
    <name type="scientific">Acidipropionibacterium virtanenii</name>
    <dbReference type="NCBI Taxonomy" id="2057246"/>
    <lineage>
        <taxon>Bacteria</taxon>
        <taxon>Bacillati</taxon>
        <taxon>Actinomycetota</taxon>
        <taxon>Actinomycetes</taxon>
        <taxon>Propionibacteriales</taxon>
        <taxon>Propionibacteriaceae</taxon>
        <taxon>Acidipropionibacterium</taxon>
    </lineage>
</organism>
<evidence type="ECO:0000256" key="3">
    <source>
        <dbReference type="ARBA" id="ARBA00023163"/>
    </source>
</evidence>
<dbReference type="InterPro" id="IPR010982">
    <property type="entry name" value="Lambda_DNA-bd_dom_sf"/>
</dbReference>
<dbReference type="Pfam" id="PF13377">
    <property type="entry name" value="Peripla_BP_3"/>
    <property type="match status" value="1"/>
</dbReference>
<dbReference type="EMBL" id="CP025198">
    <property type="protein sequence ID" value="AXE40150.1"/>
    <property type="molecule type" value="Genomic_DNA"/>
</dbReference>
<keyword evidence="3" id="KW-0804">Transcription</keyword>
<keyword evidence="6" id="KW-1185">Reference proteome</keyword>
<protein>
    <submittedName>
        <fullName evidence="5">HTH-type transcriptional regulator GalR</fullName>
    </submittedName>
</protein>
<dbReference type="CDD" id="cd06267">
    <property type="entry name" value="PBP1_LacI_sugar_binding-like"/>
    <property type="match status" value="1"/>
</dbReference>
<evidence type="ECO:0000313" key="6">
    <source>
        <dbReference type="Proteomes" id="UP000251995"/>
    </source>
</evidence>
<dbReference type="PROSITE" id="PS50932">
    <property type="entry name" value="HTH_LACI_2"/>
    <property type="match status" value="1"/>
</dbReference>
<dbReference type="OrthoDB" id="189006at2"/>
<dbReference type="GO" id="GO:0000976">
    <property type="term" value="F:transcription cis-regulatory region binding"/>
    <property type="evidence" value="ECO:0007669"/>
    <property type="project" value="TreeGrafter"/>
</dbReference>
<keyword evidence="2" id="KW-0238">DNA-binding</keyword>
<reference evidence="5 6" key="1">
    <citation type="submission" date="2017-12" db="EMBL/GenBank/DDBJ databases">
        <title>The whole genome sequence of the Acidipropionibacterium virtanenii sp. nov. type strain JS278.</title>
        <authorList>
            <person name="Laine P."/>
            <person name="Deptula P."/>
            <person name="Varmanen P."/>
            <person name="Auvinen P."/>
        </authorList>
    </citation>
    <scope>NUCLEOTIDE SEQUENCE [LARGE SCALE GENOMIC DNA]</scope>
    <source>
        <strain evidence="5 6">JS278</strain>
    </source>
</reference>
<dbReference type="SMART" id="SM00354">
    <property type="entry name" value="HTH_LACI"/>
    <property type="match status" value="1"/>
</dbReference>
<dbReference type="GO" id="GO:0003700">
    <property type="term" value="F:DNA-binding transcription factor activity"/>
    <property type="evidence" value="ECO:0007669"/>
    <property type="project" value="TreeGrafter"/>
</dbReference>
<dbReference type="KEGG" id="acij:JS278_03016"/>
<dbReference type="InterPro" id="IPR028082">
    <property type="entry name" value="Peripla_BP_I"/>
</dbReference>
<dbReference type="Gene3D" id="3.40.50.2300">
    <property type="match status" value="2"/>
</dbReference>
<dbReference type="SUPFAM" id="SSF53822">
    <property type="entry name" value="Periplasmic binding protein-like I"/>
    <property type="match status" value="1"/>
</dbReference>
<keyword evidence="1" id="KW-0805">Transcription regulation</keyword>
<evidence type="ECO:0000256" key="2">
    <source>
        <dbReference type="ARBA" id="ARBA00023125"/>
    </source>
</evidence>
<gene>
    <name evidence="5" type="primary">galR_3</name>
    <name evidence="5" type="ORF">JS278_03016</name>
</gene>
<feature type="domain" description="HTH lacI-type" evidence="4">
    <location>
        <begin position="10"/>
        <end position="64"/>
    </location>
</feature>
<dbReference type="PANTHER" id="PTHR30146:SF153">
    <property type="entry name" value="LACTOSE OPERON REPRESSOR"/>
    <property type="match status" value="1"/>
</dbReference>
<dbReference type="RefSeq" id="WP_114045901.1">
    <property type="nucleotide sequence ID" value="NZ_CP025198.1"/>
</dbReference>
<accession>A0A344UY02</accession>
<proteinExistence type="predicted"/>
<dbReference type="InterPro" id="IPR000843">
    <property type="entry name" value="HTH_LacI"/>
</dbReference>
<dbReference type="Gene3D" id="1.10.260.40">
    <property type="entry name" value="lambda repressor-like DNA-binding domains"/>
    <property type="match status" value="1"/>
</dbReference>
<dbReference type="SUPFAM" id="SSF47413">
    <property type="entry name" value="lambda repressor-like DNA-binding domains"/>
    <property type="match status" value="1"/>
</dbReference>
<dbReference type="PANTHER" id="PTHR30146">
    <property type="entry name" value="LACI-RELATED TRANSCRIPTIONAL REPRESSOR"/>
    <property type="match status" value="1"/>
</dbReference>
<dbReference type="Proteomes" id="UP000251995">
    <property type="component" value="Chromosome"/>
</dbReference>
<dbReference type="InterPro" id="IPR046335">
    <property type="entry name" value="LacI/GalR-like_sensor"/>
</dbReference>
<evidence type="ECO:0000313" key="5">
    <source>
        <dbReference type="EMBL" id="AXE40150.1"/>
    </source>
</evidence>
<name>A0A344UY02_9ACTN</name>